<evidence type="ECO:0000256" key="3">
    <source>
        <dbReference type="RuleBase" id="RU000363"/>
    </source>
</evidence>
<proteinExistence type="inferred from homology"/>
<dbReference type="PRINTS" id="PR00081">
    <property type="entry name" value="GDHRDH"/>
</dbReference>
<comment type="similarity">
    <text evidence="1 3">Belongs to the short-chain dehydrogenases/reductases (SDR) family.</text>
</comment>
<dbReference type="GO" id="GO:0016491">
    <property type="term" value="F:oxidoreductase activity"/>
    <property type="evidence" value="ECO:0007669"/>
    <property type="project" value="UniProtKB-KW"/>
</dbReference>
<dbReference type="InterPro" id="IPR036291">
    <property type="entry name" value="NAD(P)-bd_dom_sf"/>
</dbReference>
<sequence>MELSGRSILLTGASGGIGRATALLLARKGAKVTLFARRLAPLESLRSEIESKGHEAIAVAGDVRSAADAERAVSEAVRRFGALDGLINNAGIGLLAPLQEAEDERVAEMLAVNVMGTIRVTLAALPALEARGASPGAARDRVIANVSSFAGKVGVPYYSFYNASKFAVAGLTEAWRRELGPRGIRVALVIPAAVETEFLARLDRGRALGIGPAGTILKPEEVARAIVGALERPRPEIYIPRRNRWLALLNVAAPRLADRIVNRLFRYPGKRA</sequence>
<comment type="caution">
    <text evidence="5">The sequence shown here is derived from an EMBL/GenBank/DDBJ whole genome shotgun (WGS) entry which is preliminary data.</text>
</comment>
<dbReference type="EMBL" id="VBOR01000112">
    <property type="protein sequence ID" value="TMQ47407.1"/>
    <property type="molecule type" value="Genomic_DNA"/>
</dbReference>
<organism evidence="5 6">
    <name type="scientific">Eiseniibacteriota bacterium</name>
    <dbReference type="NCBI Taxonomy" id="2212470"/>
    <lineage>
        <taxon>Bacteria</taxon>
        <taxon>Candidatus Eiseniibacteriota</taxon>
    </lineage>
</organism>
<dbReference type="PANTHER" id="PTHR44196:SF1">
    <property type="entry name" value="DEHYDROGENASE_REDUCTASE SDR FAMILY MEMBER 7B"/>
    <property type="match status" value="1"/>
</dbReference>
<reference evidence="5 6" key="1">
    <citation type="journal article" date="2019" name="Nat. Microbiol.">
        <title>Mediterranean grassland soil C-N compound turnover is dependent on rainfall and depth, and is mediated by genomically divergent microorganisms.</title>
        <authorList>
            <person name="Diamond S."/>
            <person name="Andeer P.F."/>
            <person name="Li Z."/>
            <person name="Crits-Christoph A."/>
            <person name="Burstein D."/>
            <person name="Anantharaman K."/>
            <person name="Lane K.R."/>
            <person name="Thomas B.C."/>
            <person name="Pan C."/>
            <person name="Northen T.R."/>
            <person name="Banfield J.F."/>
        </authorList>
    </citation>
    <scope>NUCLEOTIDE SEQUENCE [LARGE SCALE GENOMIC DNA]</scope>
    <source>
        <strain evidence="5">WS_1</strain>
    </source>
</reference>
<dbReference type="Gene3D" id="3.40.50.720">
    <property type="entry name" value="NAD(P)-binding Rossmann-like Domain"/>
    <property type="match status" value="1"/>
</dbReference>
<dbReference type="SMART" id="SM00822">
    <property type="entry name" value="PKS_KR"/>
    <property type="match status" value="1"/>
</dbReference>
<dbReference type="AlphaFoldDB" id="A0A538S7R3"/>
<dbReference type="PRINTS" id="PR00080">
    <property type="entry name" value="SDRFAMILY"/>
</dbReference>
<dbReference type="PROSITE" id="PS00061">
    <property type="entry name" value="ADH_SHORT"/>
    <property type="match status" value="1"/>
</dbReference>
<evidence type="ECO:0000256" key="1">
    <source>
        <dbReference type="ARBA" id="ARBA00006484"/>
    </source>
</evidence>
<dbReference type="FunFam" id="3.40.50.720:FF:000084">
    <property type="entry name" value="Short-chain dehydrogenase reductase"/>
    <property type="match status" value="1"/>
</dbReference>
<accession>A0A538S7R3</accession>
<dbReference type="InterPro" id="IPR057326">
    <property type="entry name" value="KR_dom"/>
</dbReference>
<dbReference type="GO" id="GO:0016020">
    <property type="term" value="C:membrane"/>
    <property type="evidence" value="ECO:0007669"/>
    <property type="project" value="TreeGrafter"/>
</dbReference>
<dbReference type="InterPro" id="IPR002347">
    <property type="entry name" value="SDR_fam"/>
</dbReference>
<dbReference type="InterPro" id="IPR020904">
    <property type="entry name" value="Sc_DH/Rdtase_CS"/>
</dbReference>
<dbReference type="Proteomes" id="UP000316292">
    <property type="component" value="Unassembled WGS sequence"/>
</dbReference>
<dbReference type="SUPFAM" id="SSF51735">
    <property type="entry name" value="NAD(P)-binding Rossmann-fold domains"/>
    <property type="match status" value="1"/>
</dbReference>
<evidence type="ECO:0000313" key="5">
    <source>
        <dbReference type="EMBL" id="TMQ47407.1"/>
    </source>
</evidence>
<evidence type="ECO:0000313" key="6">
    <source>
        <dbReference type="Proteomes" id="UP000316292"/>
    </source>
</evidence>
<dbReference type="CDD" id="cd05233">
    <property type="entry name" value="SDR_c"/>
    <property type="match status" value="1"/>
</dbReference>
<protein>
    <submittedName>
        <fullName evidence="5">SDR family NAD(P)-dependent oxidoreductase</fullName>
    </submittedName>
</protein>
<keyword evidence="2" id="KW-0560">Oxidoreductase</keyword>
<evidence type="ECO:0000259" key="4">
    <source>
        <dbReference type="SMART" id="SM00822"/>
    </source>
</evidence>
<feature type="domain" description="Ketoreductase" evidence="4">
    <location>
        <begin position="6"/>
        <end position="197"/>
    </location>
</feature>
<dbReference type="Pfam" id="PF00106">
    <property type="entry name" value="adh_short"/>
    <property type="match status" value="1"/>
</dbReference>
<dbReference type="PANTHER" id="PTHR44196">
    <property type="entry name" value="DEHYDROGENASE/REDUCTASE SDR FAMILY MEMBER 7B"/>
    <property type="match status" value="1"/>
</dbReference>
<gene>
    <name evidence="5" type="ORF">E6K71_10045</name>
</gene>
<name>A0A538S7R3_UNCEI</name>
<evidence type="ECO:0000256" key="2">
    <source>
        <dbReference type="ARBA" id="ARBA00023002"/>
    </source>
</evidence>